<feature type="region of interest" description="Disordered" evidence="1">
    <location>
        <begin position="1"/>
        <end position="37"/>
    </location>
</feature>
<name>A0A6G0XB28_9STRA</name>
<gene>
    <name evidence="2" type="ORF">Ae201684_006534</name>
</gene>
<comment type="caution">
    <text evidence="2">The sequence shown here is derived from an EMBL/GenBank/DDBJ whole genome shotgun (WGS) entry which is preliminary data.</text>
</comment>
<evidence type="ECO:0000313" key="3">
    <source>
        <dbReference type="Proteomes" id="UP000481153"/>
    </source>
</evidence>
<evidence type="ECO:0000313" key="2">
    <source>
        <dbReference type="EMBL" id="KAF0737366.1"/>
    </source>
</evidence>
<dbReference type="Proteomes" id="UP000481153">
    <property type="component" value="Unassembled WGS sequence"/>
</dbReference>
<accession>A0A6G0XB28</accession>
<organism evidence="2 3">
    <name type="scientific">Aphanomyces euteiches</name>
    <dbReference type="NCBI Taxonomy" id="100861"/>
    <lineage>
        <taxon>Eukaryota</taxon>
        <taxon>Sar</taxon>
        <taxon>Stramenopiles</taxon>
        <taxon>Oomycota</taxon>
        <taxon>Saprolegniomycetes</taxon>
        <taxon>Saprolegniales</taxon>
        <taxon>Verrucalvaceae</taxon>
        <taxon>Aphanomyces</taxon>
    </lineage>
</organism>
<sequence>MSAMTDSFHLPSTWGRSNVPLLNENDTEDTPDDTTRTRVVPGGYLSIYLHDRQGKTHPASTSKLAKATKSTVAFAAQDPASPEPPPRTRKGATMVFHLDDIQRTAARLNVKDSKRILACFEQRQSAAVNIDAIHAKVASYNAAIDKERTRQAQLLSWIQAGQQLLPQFHTQKAAAEAQQRMLDQAIAAASAELVQVKRSLSVVAAEAQAMTAKVENAQACLQQQQTLATDLQEVQRQHAVAAERLARAKAKLRQDELHHEGQMAVLAQQTLDEAARLHTLEEELNRRREQSAHLAQFVARCSHDFEAFRGTSS</sequence>
<dbReference type="AlphaFoldDB" id="A0A6G0XB28"/>
<dbReference type="EMBL" id="VJMJ01000084">
    <property type="protein sequence ID" value="KAF0737366.1"/>
    <property type="molecule type" value="Genomic_DNA"/>
</dbReference>
<evidence type="ECO:0000256" key="1">
    <source>
        <dbReference type="SAM" id="MobiDB-lite"/>
    </source>
</evidence>
<keyword evidence="3" id="KW-1185">Reference proteome</keyword>
<protein>
    <submittedName>
        <fullName evidence="2">Uncharacterized protein</fullName>
    </submittedName>
</protein>
<proteinExistence type="predicted"/>
<dbReference type="VEuPathDB" id="FungiDB:AeMF1_021735"/>
<reference evidence="2 3" key="1">
    <citation type="submission" date="2019-07" db="EMBL/GenBank/DDBJ databases">
        <title>Genomics analysis of Aphanomyces spp. identifies a new class of oomycete effector associated with host adaptation.</title>
        <authorList>
            <person name="Gaulin E."/>
        </authorList>
    </citation>
    <scope>NUCLEOTIDE SEQUENCE [LARGE SCALE GENOMIC DNA]</scope>
    <source>
        <strain evidence="2 3">ATCC 201684</strain>
    </source>
</reference>